<evidence type="ECO:0000256" key="1">
    <source>
        <dbReference type="ARBA" id="ARBA00022801"/>
    </source>
</evidence>
<dbReference type="PANTHER" id="PTHR43798">
    <property type="entry name" value="MONOACYLGLYCEROL LIPASE"/>
    <property type="match status" value="1"/>
</dbReference>
<gene>
    <name evidence="3" type="ORF">F8C82_02555</name>
</gene>
<evidence type="ECO:0000313" key="4">
    <source>
        <dbReference type="Proteomes" id="UP000484164"/>
    </source>
</evidence>
<dbReference type="EMBL" id="WBVQ01000001">
    <property type="protein sequence ID" value="KAB2817291.1"/>
    <property type="molecule type" value="Genomic_DNA"/>
</dbReference>
<evidence type="ECO:0000259" key="2">
    <source>
        <dbReference type="Pfam" id="PF12697"/>
    </source>
</evidence>
<keyword evidence="1 3" id="KW-0378">Hydrolase</keyword>
<sequence length="348" mass="38108">MLHTKKIKTPSLTQHIITNDVSSDEVVLFIHGNASSSVFWEEQMEMLPPNYRSIAVDLRGYGETEPVVHDATQGCLQWATDILELMDELKVEKCHVVGHSMGGSAVYNLLTIAPDRIVSATLVAPASPFGFGGTKDEIGTPCYSDFAGSGGGTVNAEFARRMKEGDTSEEDPNASPRVVMNSFYWKPPFRPAREEKLLLSMISERVGEDAYPGDFVASENWPNVAPGIYGPVNASSPKYAIPAAEKLMKSGIQTPILWVRGSDDQIVSDNSFFEMGTLGKLGLIPGYPGEEVYPSQPMIAQTRYVLEKLKEGGATYKEVVIEETGHTPYIEKPSEFAAVFHTHLKETA</sequence>
<dbReference type="Gene3D" id="3.40.50.1820">
    <property type="entry name" value="alpha/beta hydrolase"/>
    <property type="match status" value="1"/>
</dbReference>
<dbReference type="AlphaFoldDB" id="A0A6L3ZHD3"/>
<reference evidence="3 4" key="1">
    <citation type="submission" date="2019-10" db="EMBL/GenBank/DDBJ databases">
        <title>Genome sequence of Phaeocystidibacter marisrubri JCM30614 (type strain).</title>
        <authorList>
            <person name="Bowman J.P."/>
        </authorList>
    </citation>
    <scope>NUCLEOTIDE SEQUENCE [LARGE SCALE GENOMIC DNA]</scope>
    <source>
        <strain evidence="3 4">JCM 30614</strain>
    </source>
</reference>
<dbReference type="SUPFAM" id="SSF53474">
    <property type="entry name" value="alpha/beta-Hydrolases"/>
    <property type="match status" value="1"/>
</dbReference>
<dbReference type="PANTHER" id="PTHR43798:SF31">
    <property type="entry name" value="AB HYDROLASE SUPERFAMILY PROTEIN YCLE"/>
    <property type="match status" value="1"/>
</dbReference>
<accession>A0A6L3ZHD3</accession>
<comment type="caution">
    <text evidence="3">The sequence shown here is derived from an EMBL/GenBank/DDBJ whole genome shotgun (WGS) entry which is preliminary data.</text>
</comment>
<dbReference type="InterPro" id="IPR029058">
    <property type="entry name" value="AB_hydrolase_fold"/>
</dbReference>
<feature type="domain" description="AB hydrolase-1" evidence="2">
    <location>
        <begin position="27"/>
        <end position="338"/>
    </location>
</feature>
<protein>
    <submittedName>
        <fullName evidence="3">Alpha/beta hydrolase</fullName>
    </submittedName>
</protein>
<dbReference type="GO" id="GO:0016787">
    <property type="term" value="F:hydrolase activity"/>
    <property type="evidence" value="ECO:0007669"/>
    <property type="project" value="UniProtKB-KW"/>
</dbReference>
<dbReference type="RefSeq" id="WP_151691862.1">
    <property type="nucleotide sequence ID" value="NZ_BMGX01000002.1"/>
</dbReference>
<dbReference type="Pfam" id="PF12697">
    <property type="entry name" value="Abhydrolase_6"/>
    <property type="match status" value="1"/>
</dbReference>
<keyword evidence="4" id="KW-1185">Reference proteome</keyword>
<dbReference type="PRINTS" id="PR00111">
    <property type="entry name" value="ABHYDROLASE"/>
</dbReference>
<dbReference type="InterPro" id="IPR050266">
    <property type="entry name" value="AB_hydrolase_sf"/>
</dbReference>
<dbReference type="OrthoDB" id="9773293at2"/>
<name>A0A6L3ZHD3_9FLAO</name>
<proteinExistence type="predicted"/>
<dbReference type="Proteomes" id="UP000484164">
    <property type="component" value="Unassembled WGS sequence"/>
</dbReference>
<organism evidence="3 4">
    <name type="scientific">Phaeocystidibacter marisrubri</name>
    <dbReference type="NCBI Taxonomy" id="1577780"/>
    <lineage>
        <taxon>Bacteria</taxon>
        <taxon>Pseudomonadati</taxon>
        <taxon>Bacteroidota</taxon>
        <taxon>Flavobacteriia</taxon>
        <taxon>Flavobacteriales</taxon>
        <taxon>Phaeocystidibacteraceae</taxon>
        <taxon>Phaeocystidibacter</taxon>
    </lineage>
</organism>
<evidence type="ECO:0000313" key="3">
    <source>
        <dbReference type="EMBL" id="KAB2817291.1"/>
    </source>
</evidence>
<dbReference type="InterPro" id="IPR000073">
    <property type="entry name" value="AB_hydrolase_1"/>
</dbReference>
<dbReference type="GO" id="GO:0016020">
    <property type="term" value="C:membrane"/>
    <property type="evidence" value="ECO:0007669"/>
    <property type="project" value="TreeGrafter"/>
</dbReference>